<keyword evidence="3" id="KW-0326">Glycosidase</keyword>
<evidence type="ECO:0000259" key="4">
    <source>
        <dbReference type="Pfam" id="PF00251"/>
    </source>
</evidence>
<dbReference type="AlphaFoldDB" id="A0A0F5MQW7"/>
<dbReference type="SUPFAM" id="SSF75005">
    <property type="entry name" value="Arabinanase/levansucrase/invertase"/>
    <property type="match status" value="1"/>
</dbReference>
<dbReference type="Gene3D" id="2.115.10.20">
    <property type="entry name" value="Glycosyl hydrolase domain, family 43"/>
    <property type="match status" value="2"/>
</dbReference>
<accession>A0A0F5MQW7</accession>
<dbReference type="EMBL" id="JYHA01000077">
    <property type="protein sequence ID" value="KKB96457.1"/>
    <property type="molecule type" value="Genomic_DNA"/>
</dbReference>
<keyword evidence="2" id="KW-0378">Hydrolase</keyword>
<dbReference type="InterPro" id="IPR013148">
    <property type="entry name" value="Glyco_hydro_32_N"/>
</dbReference>
<proteinExistence type="inferred from homology"/>
<sequence>MITNDWIKKGVIFNPENINNWIVSHAYIPTPWLKDEETIRLYLAFRDQVGIGRIGYIDVLASNPFKILKISQYPCLDIGETGTFDDNGVTPISIVENDNKLYLYYVGWQLHHKVRYFLFSGLAISKDGGESFYRYKKTPILDRTDQEFLVRCAPSVIKEKNKWHMVYAGGDKNIILNKKIVPTYSLKYLSSDDGVNWDKNISIDVLTPVENVEFGFGRPYFIKDQNIYKIWYSIRDLKEGYKLGYAESDDLKRWTRRDDDILYLNEDMQEYDNQMRGFSSIVITKYCNYLFYNGNDFGRTGVCCAFQK</sequence>
<dbReference type="PANTHER" id="PTHR35279:SF1">
    <property type="entry name" value="ARABINANASE_LEVANSUCRASE_INVERTASE"/>
    <property type="match status" value="1"/>
</dbReference>
<name>A0A0F5MQW7_9RICK</name>
<gene>
    <name evidence="5" type="ORF">SZ25_00447</name>
</gene>
<evidence type="ECO:0000256" key="1">
    <source>
        <dbReference type="ARBA" id="ARBA00009902"/>
    </source>
</evidence>
<dbReference type="PANTHER" id="PTHR35279">
    <property type="match status" value="1"/>
</dbReference>
<evidence type="ECO:0000313" key="5">
    <source>
        <dbReference type="EMBL" id="KKB96457.1"/>
    </source>
</evidence>
<comment type="caution">
    <text evidence="5">The sequence shown here is derived from an EMBL/GenBank/DDBJ whole genome shotgun (WGS) entry which is preliminary data.</text>
</comment>
<dbReference type="Proteomes" id="UP000033358">
    <property type="component" value="Unassembled WGS sequence"/>
</dbReference>
<evidence type="ECO:0000313" key="6">
    <source>
        <dbReference type="Proteomes" id="UP000033358"/>
    </source>
</evidence>
<protein>
    <recommendedName>
        <fullName evidence="4">Glycosyl hydrolase family 32 N-terminal domain-containing protein</fullName>
    </recommendedName>
</protein>
<dbReference type="Pfam" id="PF00251">
    <property type="entry name" value="Glyco_hydro_32N"/>
    <property type="match status" value="1"/>
</dbReference>
<feature type="domain" description="Glycosyl hydrolase family 32 N-terminal" evidence="4">
    <location>
        <begin position="81"/>
        <end position="199"/>
    </location>
</feature>
<organism evidence="5 6">
    <name type="scientific">Candidatus Arcanibacter lacustris</name>
    <dbReference type="NCBI Taxonomy" id="1607817"/>
    <lineage>
        <taxon>Bacteria</taxon>
        <taxon>Pseudomonadati</taxon>
        <taxon>Pseudomonadota</taxon>
        <taxon>Alphaproteobacteria</taxon>
        <taxon>Rickettsiales</taxon>
        <taxon>Candidatus Arcanibacter</taxon>
    </lineage>
</organism>
<reference evidence="5 6" key="1">
    <citation type="submission" date="2015-02" db="EMBL/GenBank/DDBJ databases">
        <title>Single cell genomics of a rare environmental alphaproteobacterium provides unique insights into Rickettsiaceae evolution.</title>
        <authorList>
            <person name="Martijn J."/>
            <person name="Schulz F."/>
            <person name="Zaremba-Niedzwiedzka K."/>
            <person name="Viklund J."/>
            <person name="Stepanauskas R."/>
            <person name="Andersson S.G.E."/>
            <person name="Horn M."/>
            <person name="Guy L."/>
            <person name="Ettema T.J.G."/>
        </authorList>
    </citation>
    <scope>NUCLEOTIDE SEQUENCE [LARGE SCALE GENOMIC DNA]</scope>
    <source>
        <strain evidence="5 6">SCGC AAA041-L04</strain>
    </source>
</reference>
<keyword evidence="6" id="KW-1185">Reference proteome</keyword>
<dbReference type="GO" id="GO:0016798">
    <property type="term" value="F:hydrolase activity, acting on glycosyl bonds"/>
    <property type="evidence" value="ECO:0007669"/>
    <property type="project" value="UniProtKB-KW"/>
</dbReference>
<evidence type="ECO:0000256" key="3">
    <source>
        <dbReference type="ARBA" id="ARBA00023295"/>
    </source>
</evidence>
<comment type="similarity">
    <text evidence="1">Belongs to the glycosyl hydrolase 32 family.</text>
</comment>
<dbReference type="InterPro" id="IPR023296">
    <property type="entry name" value="Glyco_hydro_beta-prop_sf"/>
</dbReference>
<evidence type="ECO:0000256" key="2">
    <source>
        <dbReference type="ARBA" id="ARBA00022801"/>
    </source>
</evidence>